<dbReference type="InterPro" id="IPR001173">
    <property type="entry name" value="Glyco_trans_2-like"/>
</dbReference>
<evidence type="ECO:0000313" key="3">
    <source>
        <dbReference type="EMBL" id="OGE33573.1"/>
    </source>
</evidence>
<reference evidence="3 4" key="1">
    <citation type="journal article" date="2016" name="Nat. Commun.">
        <title>Thousands of microbial genomes shed light on interconnected biogeochemical processes in an aquifer system.</title>
        <authorList>
            <person name="Anantharaman K."/>
            <person name="Brown C.T."/>
            <person name="Hug L.A."/>
            <person name="Sharon I."/>
            <person name="Castelle C.J."/>
            <person name="Probst A.J."/>
            <person name="Thomas B.C."/>
            <person name="Singh A."/>
            <person name="Wilkins M.J."/>
            <person name="Karaoz U."/>
            <person name="Brodie E.L."/>
            <person name="Williams K.H."/>
            <person name="Hubbard S.S."/>
            <person name="Banfield J.F."/>
        </authorList>
    </citation>
    <scope>NUCLEOTIDE SEQUENCE [LARGE SCALE GENOMIC DNA]</scope>
</reference>
<proteinExistence type="predicted"/>
<evidence type="ECO:0000313" key="4">
    <source>
        <dbReference type="Proteomes" id="UP000177258"/>
    </source>
</evidence>
<dbReference type="GO" id="GO:0005886">
    <property type="term" value="C:plasma membrane"/>
    <property type="evidence" value="ECO:0007669"/>
    <property type="project" value="TreeGrafter"/>
</dbReference>
<feature type="transmembrane region" description="Helical" evidence="1">
    <location>
        <begin position="242"/>
        <end position="268"/>
    </location>
</feature>
<name>A0A1F5JY93_9BACT</name>
<protein>
    <recommendedName>
        <fullName evidence="2">Glycosyltransferase 2-like domain-containing protein</fullName>
    </recommendedName>
</protein>
<dbReference type="PANTHER" id="PTHR48090:SF8">
    <property type="entry name" value="GLYCOSYLTRANSFERASE CSBB-RELATED"/>
    <property type="match status" value="1"/>
</dbReference>
<evidence type="ECO:0000256" key="1">
    <source>
        <dbReference type="SAM" id="Phobius"/>
    </source>
</evidence>
<accession>A0A1F5JY93</accession>
<dbReference type="InterPro" id="IPR029044">
    <property type="entry name" value="Nucleotide-diphossugar_trans"/>
</dbReference>
<dbReference type="Proteomes" id="UP000177258">
    <property type="component" value="Unassembled WGS sequence"/>
</dbReference>
<dbReference type="InterPro" id="IPR050256">
    <property type="entry name" value="Glycosyltransferase_2"/>
</dbReference>
<dbReference type="Pfam" id="PF00535">
    <property type="entry name" value="Glycos_transf_2"/>
    <property type="match status" value="1"/>
</dbReference>
<dbReference type="Gene3D" id="3.90.550.10">
    <property type="entry name" value="Spore Coat Polysaccharide Biosynthesis Protein SpsA, Chain A"/>
    <property type="match status" value="1"/>
</dbReference>
<gene>
    <name evidence="3" type="ORF">A3D83_01215</name>
</gene>
<feature type="domain" description="Glycosyltransferase 2-like" evidence="2">
    <location>
        <begin position="18"/>
        <end position="179"/>
    </location>
</feature>
<dbReference type="EMBL" id="MFDB01000008">
    <property type="protein sequence ID" value="OGE33573.1"/>
    <property type="molecule type" value="Genomic_DNA"/>
</dbReference>
<sequence>MIQQAALSKTRYKKKLISIGILCFNEEPNVKPAYEELIEVTRKNNNYIYEFIFVDNGSTDNTREEIRNLTKKDKRVKGVFLSRNFGNEASIQATLDYSKGDAYVCYEGDLQDPAHLILDFIREWEKGFDVVVGIRTKIADSFFMTRVRKLYYRIFRRISNIEVPVDAGSFALLDKKVMNTINILPEKHRFNRGLRAWVGFKTAYIEYHRRKRLRGKSSFNFLGYIHHAEKSFYGFSYFPLDIIVYTGLFVVTLSFLFLTVYLLAFLLLGQKISVSALILSAVILFGGIQLLALSIIGKYIQVIVEETKARPVYVTEEVIENIYKKRVLAKI</sequence>
<organism evidence="3 4">
    <name type="scientific">Candidatus Daviesbacteria bacterium RIFCSPHIGHO2_02_FULL_41_10</name>
    <dbReference type="NCBI Taxonomy" id="1797774"/>
    <lineage>
        <taxon>Bacteria</taxon>
        <taxon>Candidatus Daviesiibacteriota</taxon>
    </lineage>
</organism>
<keyword evidence="1" id="KW-1133">Transmembrane helix</keyword>
<feature type="transmembrane region" description="Helical" evidence="1">
    <location>
        <begin position="274"/>
        <end position="300"/>
    </location>
</feature>
<dbReference type="PANTHER" id="PTHR48090">
    <property type="entry name" value="UNDECAPRENYL-PHOSPHATE 4-DEOXY-4-FORMAMIDO-L-ARABINOSE TRANSFERASE-RELATED"/>
    <property type="match status" value="1"/>
</dbReference>
<dbReference type="SUPFAM" id="SSF53448">
    <property type="entry name" value="Nucleotide-diphospho-sugar transferases"/>
    <property type="match status" value="1"/>
</dbReference>
<keyword evidence="1" id="KW-0812">Transmembrane</keyword>
<dbReference type="AlphaFoldDB" id="A0A1F5JY93"/>
<keyword evidence="1" id="KW-0472">Membrane</keyword>
<comment type="caution">
    <text evidence="3">The sequence shown here is derived from an EMBL/GenBank/DDBJ whole genome shotgun (WGS) entry which is preliminary data.</text>
</comment>
<dbReference type="CDD" id="cd04187">
    <property type="entry name" value="DPM1_like_bac"/>
    <property type="match status" value="1"/>
</dbReference>
<evidence type="ECO:0000259" key="2">
    <source>
        <dbReference type="Pfam" id="PF00535"/>
    </source>
</evidence>